<dbReference type="InterPro" id="IPR036047">
    <property type="entry name" value="F-box-like_dom_sf"/>
</dbReference>
<feature type="domain" description="F-box associated beta-propeller type 1" evidence="2">
    <location>
        <begin position="91"/>
        <end position="210"/>
    </location>
</feature>
<feature type="domain" description="F-box" evidence="1">
    <location>
        <begin position="5"/>
        <end position="43"/>
    </location>
</feature>
<dbReference type="Proteomes" id="UP000077755">
    <property type="component" value="Chromosome 4"/>
</dbReference>
<dbReference type="OrthoDB" id="1555129at2759"/>
<dbReference type="Pfam" id="PF00646">
    <property type="entry name" value="F-box"/>
    <property type="match status" value="1"/>
</dbReference>
<name>A0A165Z7L1_DAUCS</name>
<dbReference type="InterPro" id="IPR017451">
    <property type="entry name" value="F-box-assoc_interact_dom"/>
</dbReference>
<dbReference type="InterPro" id="IPR006527">
    <property type="entry name" value="F-box-assoc_dom_typ1"/>
</dbReference>
<dbReference type="Pfam" id="PF07734">
    <property type="entry name" value="FBA_1"/>
    <property type="match status" value="1"/>
</dbReference>
<keyword evidence="4" id="KW-1185">Reference proteome</keyword>
<evidence type="ECO:0000259" key="1">
    <source>
        <dbReference type="Pfam" id="PF00646"/>
    </source>
</evidence>
<protein>
    <submittedName>
        <fullName evidence="3">Uncharacterized protein</fullName>
    </submittedName>
</protein>
<proteinExistence type="predicted"/>
<gene>
    <name evidence="3" type="ORF">DCAR_0418177</name>
</gene>
<evidence type="ECO:0000259" key="2">
    <source>
        <dbReference type="Pfam" id="PF07734"/>
    </source>
</evidence>
<dbReference type="SUPFAM" id="SSF81383">
    <property type="entry name" value="F-box domain"/>
    <property type="match status" value="1"/>
</dbReference>
<dbReference type="SUPFAM" id="SSF50965">
    <property type="entry name" value="Galactose oxidase, central domain"/>
    <property type="match status" value="1"/>
</dbReference>
<evidence type="ECO:0000313" key="4">
    <source>
        <dbReference type="Proteomes" id="UP000077755"/>
    </source>
</evidence>
<dbReference type="InterPro" id="IPR011043">
    <property type="entry name" value="Gal_Oxase/kelch_b-propeller"/>
</dbReference>
<dbReference type="EMBL" id="CP093346">
    <property type="protein sequence ID" value="WOG98832.1"/>
    <property type="molecule type" value="Genomic_DNA"/>
</dbReference>
<dbReference type="AlphaFoldDB" id="A0A165Z7L1"/>
<dbReference type="PANTHER" id="PTHR31672:SF13">
    <property type="entry name" value="F-BOX PROTEIN CPR30-LIKE"/>
    <property type="match status" value="1"/>
</dbReference>
<dbReference type="InterPro" id="IPR001810">
    <property type="entry name" value="F-box_dom"/>
</dbReference>
<reference evidence="3" key="2">
    <citation type="submission" date="2022-03" db="EMBL/GenBank/DDBJ databases">
        <title>Draft title - Genomic analysis of global carrot germplasm unveils the trajectory of domestication and the origin of high carotenoid orange carrot.</title>
        <authorList>
            <person name="Iorizzo M."/>
            <person name="Ellison S."/>
            <person name="Senalik D."/>
            <person name="Macko-Podgorni A."/>
            <person name="Grzebelus D."/>
            <person name="Bostan H."/>
            <person name="Rolling W."/>
            <person name="Curaba J."/>
            <person name="Simon P."/>
        </authorList>
    </citation>
    <scope>NUCLEOTIDE SEQUENCE</scope>
    <source>
        <tissue evidence="3">Leaf</tissue>
    </source>
</reference>
<dbReference type="InterPro" id="IPR050796">
    <property type="entry name" value="SCF_F-box_component"/>
</dbReference>
<dbReference type="KEGG" id="dcr:108217530"/>
<dbReference type="CDD" id="cd22157">
    <property type="entry name" value="F-box_AtFBW1-like"/>
    <property type="match status" value="1"/>
</dbReference>
<dbReference type="NCBIfam" id="TIGR01640">
    <property type="entry name" value="F_box_assoc_1"/>
    <property type="match status" value="1"/>
</dbReference>
<sequence length="349" mass="39931">MSPALPEHIILQEILTRLPAASLARFRFVCKSWLAHISHPNFVKSHIYRKEDYLIRTCPGGIGILSGTTLTESHIEDVPASFDGLVGSVTGLVCGISQSRNHFILWNPILHVYKQIPLPKHSRFSFFGFCWDSATENFKLVANFHSSSALVYSTKTNRWIDVGSYQIPYPTHEFPAVIVKGIPYWTEFFGSPGILKFEARTNKFTWLGVTCLAGKRYSLCSLNDCLTRIEYSLPGGNSLDLYQFNEGRGVWSKMYTIDVRTTFILTIPKCFNYSGEIVFSGCHERLHRYSYTPSLIILEGMKTSTRHLRDEHRKLRSVWCMRLPWKHRRSRHSSEFDLSSPTYSGGSIE</sequence>
<accession>A0A165Z7L1</accession>
<reference evidence="3" key="1">
    <citation type="journal article" date="2016" name="Nat. Genet.">
        <title>A high-quality carrot genome assembly provides new insights into carotenoid accumulation and asterid genome evolution.</title>
        <authorList>
            <person name="Iorizzo M."/>
            <person name="Ellison S."/>
            <person name="Senalik D."/>
            <person name="Zeng P."/>
            <person name="Satapoomin P."/>
            <person name="Huang J."/>
            <person name="Bowman M."/>
            <person name="Iovene M."/>
            <person name="Sanseverino W."/>
            <person name="Cavagnaro P."/>
            <person name="Yildiz M."/>
            <person name="Macko-Podgorni A."/>
            <person name="Moranska E."/>
            <person name="Grzebelus E."/>
            <person name="Grzebelus D."/>
            <person name="Ashrafi H."/>
            <person name="Zheng Z."/>
            <person name="Cheng S."/>
            <person name="Spooner D."/>
            <person name="Van Deynze A."/>
            <person name="Simon P."/>
        </authorList>
    </citation>
    <scope>NUCLEOTIDE SEQUENCE</scope>
    <source>
        <tissue evidence="3">Leaf</tissue>
    </source>
</reference>
<dbReference type="Gramene" id="KZM99711">
    <property type="protein sequence ID" value="KZM99711"/>
    <property type="gene ID" value="DCAR_012927"/>
</dbReference>
<evidence type="ECO:0000313" key="3">
    <source>
        <dbReference type="EMBL" id="WOG98832.1"/>
    </source>
</evidence>
<organism evidence="3 4">
    <name type="scientific">Daucus carota subsp. sativus</name>
    <name type="common">Carrot</name>
    <dbReference type="NCBI Taxonomy" id="79200"/>
    <lineage>
        <taxon>Eukaryota</taxon>
        <taxon>Viridiplantae</taxon>
        <taxon>Streptophyta</taxon>
        <taxon>Embryophyta</taxon>
        <taxon>Tracheophyta</taxon>
        <taxon>Spermatophyta</taxon>
        <taxon>Magnoliopsida</taxon>
        <taxon>eudicotyledons</taxon>
        <taxon>Gunneridae</taxon>
        <taxon>Pentapetalae</taxon>
        <taxon>asterids</taxon>
        <taxon>campanulids</taxon>
        <taxon>Apiales</taxon>
        <taxon>Apiaceae</taxon>
        <taxon>Apioideae</taxon>
        <taxon>Scandiceae</taxon>
        <taxon>Daucinae</taxon>
        <taxon>Daucus</taxon>
        <taxon>Daucus sect. Daucus</taxon>
    </lineage>
</organism>
<dbReference type="PANTHER" id="PTHR31672">
    <property type="entry name" value="BNACNNG10540D PROTEIN"/>
    <property type="match status" value="1"/>
</dbReference>
<dbReference type="Gene3D" id="1.20.1280.50">
    <property type="match status" value="1"/>
</dbReference>